<keyword evidence="1" id="KW-0812">Transmembrane</keyword>
<gene>
    <name evidence="4" type="ORF">RUM44_005346</name>
</gene>
<keyword evidence="1" id="KW-1133">Transmembrane helix</keyword>
<evidence type="ECO:0000259" key="2">
    <source>
        <dbReference type="Pfam" id="PF11707"/>
    </source>
</evidence>
<dbReference type="InterPro" id="IPR039844">
    <property type="entry name" value="URB1"/>
</dbReference>
<organism evidence="4 5">
    <name type="scientific">Polyplax serrata</name>
    <name type="common">Common mouse louse</name>
    <dbReference type="NCBI Taxonomy" id="468196"/>
    <lineage>
        <taxon>Eukaryota</taxon>
        <taxon>Metazoa</taxon>
        <taxon>Ecdysozoa</taxon>
        <taxon>Arthropoda</taxon>
        <taxon>Hexapoda</taxon>
        <taxon>Insecta</taxon>
        <taxon>Pterygota</taxon>
        <taxon>Neoptera</taxon>
        <taxon>Paraneoptera</taxon>
        <taxon>Psocodea</taxon>
        <taxon>Troctomorpha</taxon>
        <taxon>Phthiraptera</taxon>
        <taxon>Anoplura</taxon>
        <taxon>Polyplacidae</taxon>
        <taxon>Polyplax</taxon>
    </lineage>
</organism>
<feature type="domain" description="URB1 N-terminal" evidence="2">
    <location>
        <begin position="61"/>
        <end position="378"/>
    </location>
</feature>
<evidence type="ECO:0000313" key="5">
    <source>
        <dbReference type="Proteomes" id="UP001359485"/>
    </source>
</evidence>
<keyword evidence="5" id="KW-1185">Reference proteome</keyword>
<dbReference type="Proteomes" id="UP001359485">
    <property type="component" value="Unassembled WGS sequence"/>
</dbReference>
<evidence type="ECO:0000259" key="3">
    <source>
        <dbReference type="Pfam" id="PF16201"/>
    </source>
</evidence>
<feature type="domain" description="URB1 C-terminal" evidence="3">
    <location>
        <begin position="1438"/>
        <end position="1628"/>
    </location>
</feature>
<proteinExistence type="predicted"/>
<evidence type="ECO:0000313" key="4">
    <source>
        <dbReference type="EMBL" id="KAK6616989.1"/>
    </source>
</evidence>
<dbReference type="Pfam" id="PF11707">
    <property type="entry name" value="Npa1"/>
    <property type="match status" value="1"/>
</dbReference>
<dbReference type="PANTHER" id="PTHR13500">
    <property type="entry name" value="NUCLEOLAR PRERIBOSOMAL-ASSOCIATED PROTEIN 1"/>
    <property type="match status" value="1"/>
</dbReference>
<dbReference type="InterPro" id="IPR032436">
    <property type="entry name" value="URB1_C"/>
</dbReference>
<dbReference type="EMBL" id="JAWJWF010000053">
    <property type="protein sequence ID" value="KAK6616989.1"/>
    <property type="molecule type" value="Genomic_DNA"/>
</dbReference>
<dbReference type="InterPro" id="IPR021714">
    <property type="entry name" value="URB1_N"/>
</dbReference>
<reference evidence="4 5" key="1">
    <citation type="submission" date="2023-09" db="EMBL/GenBank/DDBJ databases">
        <title>Genomes of two closely related lineages of the louse Polyplax serrata with different host specificities.</title>
        <authorList>
            <person name="Martinu J."/>
            <person name="Tarabai H."/>
            <person name="Stefka J."/>
            <person name="Hypsa V."/>
        </authorList>
    </citation>
    <scope>NUCLEOTIDE SEQUENCE [LARGE SCALE GENOMIC DNA]</scope>
    <source>
        <strain evidence="4">98ZLc_SE</strain>
    </source>
</reference>
<protein>
    <recommendedName>
        <fullName evidence="6">Nucleolar pre-ribosomal-associated protein 1</fullName>
    </recommendedName>
</protein>
<dbReference type="Pfam" id="PF16201">
    <property type="entry name" value="NopRA1"/>
    <property type="match status" value="1"/>
</dbReference>
<feature type="transmembrane region" description="Helical" evidence="1">
    <location>
        <begin position="177"/>
        <end position="194"/>
    </location>
</feature>
<comment type="caution">
    <text evidence="4">The sequence shown here is derived from an EMBL/GenBank/DDBJ whole genome shotgun (WGS) entry which is preliminary data.</text>
</comment>
<name>A0ABR1ADA4_POLSC</name>
<dbReference type="PANTHER" id="PTHR13500:SF0">
    <property type="entry name" value="NUCLEOLAR PRE-RIBOSOMAL-ASSOCIATED PROTEIN 1"/>
    <property type="match status" value="1"/>
</dbReference>
<accession>A0ABR1ADA4</accession>
<sequence>MEDITTPVKKAKYFCATTFRNELKSTEALKSLKRFTSAAMQNSDGCDIAEEYMENGGSIGEILSIIDSTAKGDLTTALPVFEAIQLLLLRFQSPTSRYHQLCLAGAKKILQFHVDSIQLMLSMNVAKHKKVALKLLTAIATLQLHFASEILNLFTPSSKMTEDLLLPSTEKESVRKYFILFILSFLVGGNQTILKTLMDRKGFLSAIIPGLKYDEAELVSMTLSLLEDKILKNVKISKSLKLKVFNTQTIKSLFDLYQWTGPQPLKQCLTGANKKHVAVHVKEKDKALVVDSVHSFLLILCTSKKYGVSFSDKTMGMSDATSNQLLLTVFEGLPNPLDNAKVSEIILKTMICCPDLVRPILVTLEPYFQPRNSSNWVEAIRFAQNLIKGIDVITLLKSSSNEISESQIYRTAKIFCMPISLLRIAKFGTEKCQPLDVRINSLRLFATMWDATQRLVNTFQKREPNITSSLEEHFSKFLPELEDTVILWQNLCRKDFVDVLTPEVRALYLCAVLKSLEIIVLCQTETTGILPNLAADLLLHLDKTKDILRNENYVDIQAQIVQFVEIDIHSLTPDMALFKTSLLISLELSVDASLNFTRKLLSNLIIFEQNKSEPDVWLSCFSALQPKNRFAVAEYLVESIYRCSQSSVINFGEQISPLLFHCITILNGNTSNEIRMYLCDVILHLQYLHPTTIILKDHKKGVKKILGKPLLEYLKNWMNNAISPDHLNAVLCPSEKEMTLWLFNEQDCRDIKEFLSEKLNTFKVDQLLTMLLGHLVVKIVHDDLSERQSRKFLNALTHLLQSDLINHDDDDSVMFSKKFVQCVFLNETLFDAFNVFADKNTTSYNWTKVILKIILENKNIENTVRNETLVQSWKFKFLKGLHKKLKKGEPIQVFDQLETVIDIFKFHHSEIVNVVKDLTSELGFNLFIENDKPSQWALLLVKLIDLYCREKELDENMIKMLCDLMKYLDDLGCCSFEFLDKCFVCLLQENPTYLLNIENDFLSVLLKRTNTTDTTALLGKILLNDPAKVKTFLTIASSHLQSKLIFPMLSAVLTKTDPLRTGLLSERENSPPLRYSEVTKEKTPDLFYLLEKLYQKYKEDIHCALKKRNEIFFSNNLPAVQILVNLFMDKKLLKGLKKDMKNGNINHELFLEVIDKFETGSIIKTYLRGLIVKFCKIINSNDVEQSNWDRHCSTVSKVLGLYDGTHWKALGGAAEWRDFFKLALGLCFKTFMYPKLLKILRLLVVAIHSQEKTDKTIPLFFQMFISHSQFLNLMLRNTPLKEELVKLFLCLAERCTTELSSKHIPVLLASYSATLSASDKVLLRILRTYESKGYKISDYEPLIWGETAVSHYSIGNKTGLSLWQRFNMTNVLDLLESQKIEMSLKEFPIYRNLNLNDDRDNCNSDNVYDPAFLLPLFVSLLSPGAVVFPLPFVYKGPLAYAIRALSSECKSIRMVAALVLTRFYNHVELSQNLKQKLVWMHFINCMRFGMEGLSEHPLPNIATLFFARMTLELSQHPAEMHLPLQNFLLAKPYFAFNIVPEFLPLFHSSQVSFGRHREWLLNVLKDGTRTNEDVKIIFYTMVFKVMFCFFNSPLCDLDTKRLVLQVLERLMCVNKSALLISEYALLSWIQAIECNSYPSLLPDILSLLLRCTDVIVKFVLHANNGLCYIIHILNILMKIQPDIKSKKCVVTFHNYLKVLYRCLNLFLDRERPDWFRTKRRKVKDVVDMGIFILEVDVEKIKDLPFYFNSYSEGDKTEVIDVLKKTVFLFNLLTKDEIK</sequence>
<evidence type="ECO:0000256" key="1">
    <source>
        <dbReference type="SAM" id="Phobius"/>
    </source>
</evidence>
<evidence type="ECO:0008006" key="6">
    <source>
        <dbReference type="Google" id="ProtNLM"/>
    </source>
</evidence>
<keyword evidence="1" id="KW-0472">Membrane</keyword>